<reference evidence="2 3" key="2">
    <citation type="submission" date="2019-01" db="EMBL/GenBank/DDBJ databases">
        <title>The decoding of complex shrimp genome reveals the adaptation for benthos swimmer, frequently molting mechanism and breeding impact on genome.</title>
        <authorList>
            <person name="Sun Y."/>
            <person name="Gao Y."/>
            <person name="Yu Y."/>
        </authorList>
    </citation>
    <scope>NUCLEOTIDE SEQUENCE [LARGE SCALE GENOMIC DNA]</scope>
    <source>
        <tissue evidence="2">Muscle</tissue>
    </source>
</reference>
<reference evidence="2 3" key="1">
    <citation type="submission" date="2018-04" db="EMBL/GenBank/DDBJ databases">
        <authorList>
            <person name="Zhang X."/>
            <person name="Yuan J."/>
            <person name="Li F."/>
            <person name="Xiang J."/>
        </authorList>
    </citation>
    <scope>NUCLEOTIDE SEQUENCE [LARGE SCALE GENOMIC DNA]</scope>
    <source>
        <tissue evidence="2">Muscle</tissue>
    </source>
</reference>
<dbReference type="EMBL" id="QCYY01001702">
    <property type="protein sequence ID" value="ROT75992.1"/>
    <property type="molecule type" value="Genomic_DNA"/>
</dbReference>
<comment type="caution">
    <text evidence="2">The sequence shown here is derived from an EMBL/GenBank/DDBJ whole genome shotgun (WGS) entry which is preliminary data.</text>
</comment>
<accession>A0A423THQ6</accession>
<evidence type="ECO:0000313" key="2">
    <source>
        <dbReference type="EMBL" id="ROT75992.1"/>
    </source>
</evidence>
<evidence type="ECO:0000256" key="1">
    <source>
        <dbReference type="SAM" id="MobiDB-lite"/>
    </source>
</evidence>
<feature type="region of interest" description="Disordered" evidence="1">
    <location>
        <begin position="104"/>
        <end position="141"/>
    </location>
</feature>
<proteinExistence type="predicted"/>
<feature type="compositionally biased region" description="Basic and acidic residues" evidence="1">
    <location>
        <begin position="64"/>
        <end position="85"/>
    </location>
</feature>
<feature type="compositionally biased region" description="Basic and acidic residues" evidence="1">
    <location>
        <begin position="104"/>
        <end position="113"/>
    </location>
</feature>
<dbReference type="AlphaFoldDB" id="A0A423THQ6"/>
<gene>
    <name evidence="2" type="ORF">C7M84_005426</name>
</gene>
<protein>
    <submittedName>
        <fullName evidence="2">Uncharacterized protein</fullName>
    </submittedName>
</protein>
<organism evidence="2 3">
    <name type="scientific">Penaeus vannamei</name>
    <name type="common">Whiteleg shrimp</name>
    <name type="synonym">Litopenaeus vannamei</name>
    <dbReference type="NCBI Taxonomy" id="6689"/>
    <lineage>
        <taxon>Eukaryota</taxon>
        <taxon>Metazoa</taxon>
        <taxon>Ecdysozoa</taxon>
        <taxon>Arthropoda</taxon>
        <taxon>Crustacea</taxon>
        <taxon>Multicrustacea</taxon>
        <taxon>Malacostraca</taxon>
        <taxon>Eumalacostraca</taxon>
        <taxon>Eucarida</taxon>
        <taxon>Decapoda</taxon>
        <taxon>Dendrobranchiata</taxon>
        <taxon>Penaeoidea</taxon>
        <taxon>Penaeidae</taxon>
        <taxon>Penaeus</taxon>
    </lineage>
</organism>
<keyword evidence="3" id="KW-1185">Reference proteome</keyword>
<feature type="region of interest" description="Disordered" evidence="1">
    <location>
        <begin position="56"/>
        <end position="92"/>
    </location>
</feature>
<dbReference type="Proteomes" id="UP000283509">
    <property type="component" value="Unassembled WGS sequence"/>
</dbReference>
<name>A0A423THQ6_PENVA</name>
<evidence type="ECO:0000313" key="3">
    <source>
        <dbReference type="Proteomes" id="UP000283509"/>
    </source>
</evidence>
<sequence length="281" mass="31539">MSHFRELGTPEARSESQKPWNVMGVKSVIFTSLHTESTLLIHHRLNNHRIILRLSSESAANRPETQRESRTHTTLEGPPHGESRKQSSSPSSFLSRFFPNWRDSRLGKPRPRESLSVGPLFLPCRGNNNPKKAGEKGENPSASFKFKVTRDLLLLLPHRWQKRRVLVPTGLLIPPGSRGGRRERGETREAEGKIFSKGRKPEGKVFSLPFVQVKPPPPTPRLTNRFLARSSTASCTPYQHTTIEEGTTRAIGQTSDARLAHDGTLRSLLFALISFIFLSEG</sequence>